<reference evidence="1 2" key="1">
    <citation type="submission" date="2015-03" db="EMBL/GenBank/DDBJ databases">
        <authorList>
            <person name="Melo L.D.R."/>
            <person name="Veiga P."/>
            <person name="Cerca N."/>
            <person name="Kropinski A.M."/>
            <person name="Azeredo J."/>
            <person name="Almeida C."/>
            <person name="Sillankorva S."/>
        </authorList>
    </citation>
    <scope>NUCLEOTIDE SEQUENCE [LARGE SCALE GENOMIC DNA]</scope>
</reference>
<keyword evidence="2" id="KW-1185">Reference proteome</keyword>
<proteinExistence type="predicted"/>
<evidence type="ECO:0000313" key="2">
    <source>
        <dbReference type="Proteomes" id="UP000202749"/>
    </source>
</evidence>
<accession>A0A0G2SS92</accession>
<dbReference type="RefSeq" id="YP_009195580.1">
    <property type="nucleotide sequence ID" value="NC_028762.1"/>
</dbReference>
<evidence type="ECO:0008006" key="3">
    <source>
        <dbReference type="Google" id="ProtNLM"/>
    </source>
</evidence>
<gene>
    <name evidence="1" type="ORF">Pm5461_158</name>
</gene>
<evidence type="ECO:0000313" key="1">
    <source>
        <dbReference type="EMBL" id="AKA62024.1"/>
    </source>
</evidence>
<dbReference type="OrthoDB" id="24011at10239"/>
<dbReference type="KEGG" id="vg:26622706"/>
<organism evidence="1 2">
    <name type="scientific">Proteus phage vB_PmiM_Pm5461</name>
    <dbReference type="NCBI Taxonomy" id="1636250"/>
    <lineage>
        <taxon>Viruses</taxon>
        <taxon>Duplodnaviria</taxon>
        <taxon>Heunggongvirae</taxon>
        <taxon>Uroviricota</taxon>
        <taxon>Caudoviricetes</taxon>
        <taxon>Pantevenvirales</taxon>
        <taxon>Straboviridae</taxon>
        <taxon>Bragavirus</taxon>
        <taxon>Bragavirus pm5461</taxon>
    </lineage>
</organism>
<dbReference type="EMBL" id="KP890823">
    <property type="protein sequence ID" value="AKA62024.1"/>
    <property type="molecule type" value="Genomic_DNA"/>
</dbReference>
<sequence length="187" mass="21238">MIKNSVALIGSREIPTKLYNILIKGGKYISDQGVLGLSGGAPGSDYNFMKEYSHDLRCIIIPHLGFNNHYKEPGIHVFTDFNKELQDKSANIIRRFYPKLDSCSKTVKHLQCRNCMQILSPTLEDPVDSVIFWAPEDKFGNVSGGTRTAVYLARSLGIKTYNLNNFMIMEEFKEMIGYTDPSLDWLF</sequence>
<name>A0A0G2SS92_9CAUD</name>
<dbReference type="GeneID" id="26622706"/>
<protein>
    <recommendedName>
        <fullName evidence="3">DNA recombination-mediator protein A</fullName>
    </recommendedName>
</protein>
<dbReference type="Proteomes" id="UP000202749">
    <property type="component" value="Segment"/>
</dbReference>